<feature type="repeat" description="RCC1" evidence="2">
    <location>
        <begin position="282"/>
        <end position="335"/>
    </location>
</feature>
<feature type="repeat" description="RCC1" evidence="2">
    <location>
        <begin position="223"/>
        <end position="281"/>
    </location>
</feature>
<dbReference type="Proteomes" id="UP001159428">
    <property type="component" value="Unassembled WGS sequence"/>
</dbReference>
<comment type="caution">
    <text evidence="4">The sequence shown here is derived from an EMBL/GenBank/DDBJ whole genome shotgun (WGS) entry which is preliminary data.</text>
</comment>
<evidence type="ECO:0000313" key="4">
    <source>
        <dbReference type="EMBL" id="CAH3031682.1"/>
    </source>
</evidence>
<sequence>MADGTSLKKASKSELFSWGANSYGQLCCGHKNDVSFPENVGASCHLKNSVVAAIDGGGGHTAIITDKGKLFMCGWNNKGQLGLGDTEDRQILCHVQGLSCVKTVSCGWNHTLAVTDAGLFVWGSNAFGQLGIEKLGGHMTTPAKSQYFTYEEVISTAAGLRHSLVALANGSVWSWGANKKGQLGIGKTGGNCSTPQQVLFSDGQQIIEVVAGAYHSAVLTTSGHVFCWGSNQHGQCGKPPDIHSTEHQIFIKPQLIGGLLTSVTVTQVHTGWSHLLAVTEDIKVFSWGRADYGQLGLGDDVVQLGFSSEPAEVVHVKGANQVLCGAEHNMALLDSGSVMTWGWNEHGICGSEDETRNVHQPSVVSKLHDYIASLIGCGGGHSFAIVKG</sequence>
<feature type="repeat" description="RCC1" evidence="2">
    <location>
        <begin position="170"/>
        <end position="222"/>
    </location>
</feature>
<feature type="domain" description="RCC1-like" evidence="3">
    <location>
        <begin position="14"/>
        <end position="384"/>
    </location>
</feature>
<proteinExistence type="predicted"/>
<evidence type="ECO:0000256" key="2">
    <source>
        <dbReference type="PROSITE-ProRule" id="PRU00235"/>
    </source>
</evidence>
<dbReference type="PROSITE" id="PS00626">
    <property type="entry name" value="RCC1_2"/>
    <property type="match status" value="1"/>
</dbReference>
<feature type="repeat" description="RCC1" evidence="2">
    <location>
        <begin position="13"/>
        <end position="67"/>
    </location>
</feature>
<feature type="repeat" description="RCC1" evidence="2">
    <location>
        <begin position="117"/>
        <end position="169"/>
    </location>
</feature>
<evidence type="ECO:0000313" key="5">
    <source>
        <dbReference type="Proteomes" id="UP001159428"/>
    </source>
</evidence>
<dbReference type="InterPro" id="IPR000408">
    <property type="entry name" value="Reg_chr_condens"/>
</dbReference>
<keyword evidence="5" id="KW-1185">Reference proteome</keyword>
<dbReference type="InterPro" id="IPR009091">
    <property type="entry name" value="RCC1/BLIP-II"/>
</dbReference>
<evidence type="ECO:0000259" key="3">
    <source>
        <dbReference type="Pfam" id="PF25390"/>
    </source>
</evidence>
<dbReference type="EMBL" id="CALNXJ010000001">
    <property type="protein sequence ID" value="CAH3031682.1"/>
    <property type="molecule type" value="Genomic_DNA"/>
</dbReference>
<dbReference type="InterPro" id="IPR058923">
    <property type="entry name" value="RCC1-like_dom"/>
</dbReference>
<gene>
    <name evidence="4" type="ORF">PMEA_00000454</name>
</gene>
<organism evidence="4 5">
    <name type="scientific">Pocillopora meandrina</name>
    <dbReference type="NCBI Taxonomy" id="46732"/>
    <lineage>
        <taxon>Eukaryota</taxon>
        <taxon>Metazoa</taxon>
        <taxon>Cnidaria</taxon>
        <taxon>Anthozoa</taxon>
        <taxon>Hexacorallia</taxon>
        <taxon>Scleractinia</taxon>
        <taxon>Astrocoeniina</taxon>
        <taxon>Pocilloporidae</taxon>
        <taxon>Pocillopora</taxon>
    </lineage>
</organism>
<dbReference type="PANTHER" id="PTHR22870:SF408">
    <property type="entry name" value="OS09G0560450 PROTEIN"/>
    <property type="match status" value="1"/>
</dbReference>
<name>A0AAU9VKV2_9CNID</name>
<feature type="repeat" description="RCC1" evidence="2">
    <location>
        <begin position="336"/>
        <end position="388"/>
    </location>
</feature>
<reference evidence="4 5" key="1">
    <citation type="submission" date="2022-05" db="EMBL/GenBank/DDBJ databases">
        <authorList>
            <consortium name="Genoscope - CEA"/>
            <person name="William W."/>
        </authorList>
    </citation>
    <scope>NUCLEOTIDE SEQUENCE [LARGE SCALE GENOMIC DNA]</scope>
</reference>
<protein>
    <recommendedName>
        <fullName evidence="3">RCC1-like domain-containing protein</fullName>
    </recommendedName>
</protein>
<dbReference type="Gene3D" id="2.130.10.30">
    <property type="entry name" value="Regulator of chromosome condensation 1/beta-lactamase-inhibitor protein II"/>
    <property type="match status" value="2"/>
</dbReference>
<dbReference type="PRINTS" id="PR00633">
    <property type="entry name" value="RCCNDNSATION"/>
</dbReference>
<accession>A0AAU9VKV2</accession>
<dbReference type="AlphaFoldDB" id="A0AAU9VKV2"/>
<evidence type="ECO:0000256" key="1">
    <source>
        <dbReference type="ARBA" id="ARBA00022737"/>
    </source>
</evidence>
<dbReference type="PROSITE" id="PS50012">
    <property type="entry name" value="RCC1_3"/>
    <property type="match status" value="7"/>
</dbReference>
<feature type="repeat" description="RCC1" evidence="2">
    <location>
        <begin position="68"/>
        <end position="117"/>
    </location>
</feature>
<dbReference type="Pfam" id="PF25390">
    <property type="entry name" value="WD40_RLD"/>
    <property type="match status" value="1"/>
</dbReference>
<dbReference type="InterPro" id="IPR051210">
    <property type="entry name" value="Ub_ligase/GEF_domain"/>
</dbReference>
<dbReference type="PANTHER" id="PTHR22870">
    <property type="entry name" value="REGULATOR OF CHROMOSOME CONDENSATION"/>
    <property type="match status" value="1"/>
</dbReference>
<dbReference type="SUPFAM" id="SSF50985">
    <property type="entry name" value="RCC1/BLIP-II"/>
    <property type="match status" value="1"/>
</dbReference>
<keyword evidence="1" id="KW-0677">Repeat</keyword>